<dbReference type="Pfam" id="PF00132">
    <property type="entry name" value="Hexapep"/>
    <property type="match status" value="1"/>
</dbReference>
<dbReference type="InterPro" id="IPR047324">
    <property type="entry name" value="LbH_gamma_CA-like"/>
</dbReference>
<dbReference type="InterPro" id="IPR011004">
    <property type="entry name" value="Trimer_LpxA-like_sf"/>
</dbReference>
<dbReference type="InterPro" id="IPR001451">
    <property type="entry name" value="Hexapep"/>
</dbReference>
<dbReference type="PANTHER" id="PTHR13061">
    <property type="entry name" value="DYNACTIN SUBUNIT P25"/>
    <property type="match status" value="1"/>
</dbReference>
<dbReference type="AlphaFoldDB" id="A0A7D6BKW2"/>
<dbReference type="Gene3D" id="2.160.10.10">
    <property type="entry name" value="Hexapeptide repeat proteins"/>
    <property type="match status" value="1"/>
</dbReference>
<dbReference type="CDD" id="cd04645">
    <property type="entry name" value="LbH_gamma_CA_like"/>
    <property type="match status" value="1"/>
</dbReference>
<dbReference type="SUPFAM" id="SSF51161">
    <property type="entry name" value="Trimeric LpxA-like enzymes"/>
    <property type="match status" value="1"/>
</dbReference>
<evidence type="ECO:0000313" key="1">
    <source>
        <dbReference type="EMBL" id="QLJ52256.1"/>
    </source>
</evidence>
<dbReference type="PANTHER" id="PTHR13061:SF29">
    <property type="entry name" value="GAMMA CARBONIC ANHYDRASE-LIKE 1, MITOCHONDRIAL-RELATED"/>
    <property type="match status" value="1"/>
</dbReference>
<gene>
    <name evidence="1" type="ORF">Sv326_0081</name>
</gene>
<reference evidence="2" key="1">
    <citation type="submission" date="2020-07" db="EMBL/GenBank/DDBJ databases">
        <title>Metabolic diversity and evolutionary history of the archaeal phylum ###Micrarchaeota### uncovered from a freshwater lake metagenome.</title>
        <authorList>
            <person name="Kadnikov V.V."/>
            <person name="Savvichev A.S."/>
            <person name="Mardanov A.V."/>
            <person name="Beletsky A.V."/>
            <person name="Chupakov A.V."/>
            <person name="Kokryatskaya N.M."/>
            <person name="Pimenov N.V."/>
            <person name="Ravin N.V."/>
        </authorList>
    </citation>
    <scope>NUCLEOTIDE SEQUENCE [LARGE SCALE GENOMIC DNA]</scope>
</reference>
<organism evidence="1 2">
    <name type="scientific">Fermentimicrarchaeum limneticum</name>
    <dbReference type="NCBI Taxonomy" id="2795018"/>
    <lineage>
        <taxon>Archaea</taxon>
        <taxon>Candidatus Micrarchaeota</taxon>
        <taxon>Candidatus Fermentimicrarchaeales</taxon>
        <taxon>Candidatus Fermentimicrarchaeaceae</taxon>
        <taxon>Candidatus Fermentimicrarchaeum</taxon>
    </lineage>
</organism>
<evidence type="ECO:0000313" key="2">
    <source>
        <dbReference type="Proteomes" id="UP000510821"/>
    </source>
</evidence>
<protein>
    <submittedName>
        <fullName evidence="1">Gamma carbonic anhydrase family protein</fullName>
    </submittedName>
</protein>
<proteinExistence type="predicted"/>
<dbReference type="EMBL" id="CP058998">
    <property type="protein sequence ID" value="QLJ52256.1"/>
    <property type="molecule type" value="Genomic_DNA"/>
</dbReference>
<accession>A0A7D6BKW2</accession>
<sequence>MKYIHPKAEIVGDVSIGEGSSVWAFAVIRGDEGGIKIGKNTSIQEHCIIHGEDTEIGDNVTVGHSAVVHGAKIGSNVLIGIGAIILDQVEVGGWVIIGAGAVVPPKMRIKPNSLVLGVPAKVARELNEDDRKLVVSSYEKYVERVVKLGK</sequence>
<dbReference type="InterPro" id="IPR050484">
    <property type="entry name" value="Transf_Hexapept/Carb_Anhydrase"/>
</dbReference>
<dbReference type="KEGG" id="flt:Sv326_0081"/>
<dbReference type="Proteomes" id="UP000510821">
    <property type="component" value="Chromosome"/>
</dbReference>
<name>A0A7D6BKW2_FERL1</name>